<gene>
    <name evidence="1" type="ORF">QQF64_005357</name>
</gene>
<dbReference type="Proteomes" id="UP001558613">
    <property type="component" value="Unassembled WGS sequence"/>
</dbReference>
<protein>
    <submittedName>
        <fullName evidence="1">Uncharacterized protein</fullName>
    </submittedName>
</protein>
<proteinExistence type="predicted"/>
<reference evidence="1 2" key="1">
    <citation type="submission" date="2023-09" db="EMBL/GenBank/DDBJ databases">
        <authorList>
            <person name="Wang M."/>
        </authorList>
    </citation>
    <scope>NUCLEOTIDE SEQUENCE [LARGE SCALE GENOMIC DNA]</scope>
    <source>
        <strain evidence="1">GT-2023</strain>
        <tissue evidence="1">Liver</tissue>
    </source>
</reference>
<dbReference type="EMBL" id="JAYMGO010000013">
    <property type="protein sequence ID" value="KAL1262618.1"/>
    <property type="molecule type" value="Genomic_DNA"/>
</dbReference>
<organism evidence="1 2">
    <name type="scientific">Cirrhinus molitorella</name>
    <name type="common">mud carp</name>
    <dbReference type="NCBI Taxonomy" id="172907"/>
    <lineage>
        <taxon>Eukaryota</taxon>
        <taxon>Metazoa</taxon>
        <taxon>Chordata</taxon>
        <taxon>Craniata</taxon>
        <taxon>Vertebrata</taxon>
        <taxon>Euteleostomi</taxon>
        <taxon>Actinopterygii</taxon>
        <taxon>Neopterygii</taxon>
        <taxon>Teleostei</taxon>
        <taxon>Ostariophysi</taxon>
        <taxon>Cypriniformes</taxon>
        <taxon>Cyprinidae</taxon>
        <taxon>Labeoninae</taxon>
        <taxon>Labeonini</taxon>
        <taxon>Cirrhinus</taxon>
    </lineage>
</organism>
<keyword evidence="2" id="KW-1185">Reference proteome</keyword>
<accession>A0ABR3MBW7</accession>
<evidence type="ECO:0000313" key="1">
    <source>
        <dbReference type="EMBL" id="KAL1262618.1"/>
    </source>
</evidence>
<evidence type="ECO:0000313" key="2">
    <source>
        <dbReference type="Proteomes" id="UP001558613"/>
    </source>
</evidence>
<comment type="caution">
    <text evidence="1">The sequence shown here is derived from an EMBL/GenBank/DDBJ whole genome shotgun (WGS) entry which is preliminary data.</text>
</comment>
<name>A0ABR3MBW7_9TELE</name>
<sequence length="88" mass="10103">MSISIVRLATIREAFCWTHEEQVKKERPYLRQGKDSKAETHKFHQMWAVCERKSDTAEDLLALSRVGVRPQLTGGHAAFKEGAHNQQQ</sequence>